<comment type="caution">
    <text evidence="2">The sequence shown here is derived from an EMBL/GenBank/DDBJ whole genome shotgun (WGS) entry which is preliminary data.</text>
</comment>
<dbReference type="PANTHER" id="PTHR32329:SF4">
    <property type="entry name" value="ACTIVATOR OF 2-HYDROXYACYL-COA DEHYDRATASE"/>
    <property type="match status" value="1"/>
</dbReference>
<dbReference type="InterPro" id="IPR051805">
    <property type="entry name" value="Dehydratase_Activator_Redct"/>
</dbReference>
<organism evidence="2">
    <name type="scientific">termite gut metagenome</name>
    <dbReference type="NCBI Taxonomy" id="433724"/>
    <lineage>
        <taxon>unclassified sequences</taxon>
        <taxon>metagenomes</taxon>
        <taxon>organismal metagenomes</taxon>
    </lineage>
</organism>
<dbReference type="InterPro" id="IPR018709">
    <property type="entry name" value="CoA_activase_DUF2229"/>
</dbReference>
<protein>
    <submittedName>
        <fullName evidence="2">2-hydroxyisocaproyl-CoA dehydratase activator</fullName>
        <ecNumber evidence="2">3.-.-.-</ecNumber>
    </submittedName>
</protein>
<keyword evidence="2" id="KW-0378">Hydrolase</keyword>
<evidence type="ECO:0000259" key="1">
    <source>
        <dbReference type="Pfam" id="PF09989"/>
    </source>
</evidence>
<dbReference type="PANTHER" id="PTHR32329">
    <property type="entry name" value="BIFUNCTIONAL PROTEIN [INCLUDES 2-HYDROXYACYL-COA DEHYDRATASE (N-TER) AND ITS ACTIVATOR DOMAIN (C_TERM)-RELATED"/>
    <property type="match status" value="1"/>
</dbReference>
<name>A0A5J4QME9_9ZZZZ</name>
<dbReference type="EC" id="3.-.-.-" evidence="2"/>
<accession>A0A5J4QME9</accession>
<dbReference type="Pfam" id="PF09989">
    <property type="entry name" value="DUF2229"/>
    <property type="match status" value="1"/>
</dbReference>
<dbReference type="GO" id="GO:0016787">
    <property type="term" value="F:hydrolase activity"/>
    <property type="evidence" value="ECO:0007669"/>
    <property type="project" value="UniProtKB-KW"/>
</dbReference>
<dbReference type="EMBL" id="SNRY01003126">
    <property type="protein sequence ID" value="KAA6322111.1"/>
    <property type="molecule type" value="Genomic_DNA"/>
</dbReference>
<proteinExistence type="predicted"/>
<sequence>MRNDAIVRALELLTGAEVSRSNLPELMGAYGCALYAQSSSIAERNTEAASLNELLQTAGYTTRQVQCGGCENRCFVHKYAFANKNVYYSGNKCEKVFSNQGAHAVKGRNLSVEKYGLLFNRKGKTESGKLIVGIPRGLNIYENYPFWHALFNECGIKTVLSQPSTFYSYEAGVHSVMSDNICFPAKLMHSHIYDLVQKKVDRIFMPYVIFEKKERKESANSYNCPIVTGYAEVIKSAIHLNIPVDSPVITFQNTELLTKQCTEYLQQFGIDKQTIKKAVREALAAQINYEQELRELNRQAYARNKAEGKLTILLAGRPYHTDPLIQHKLSDMIAGMGATVITEDIVRDEDVGDIDRTFLVSQWAYINRIFYAAQWVARQGNDVHFVQMTSFGCGPDAFLIDEIKSILGRHGKSLTLLKIDDVNNIGSIKLRVRSVIESLKFNHNALRKMEPFLTTKRFTVEDRKRTILAPYFTDYISPLVPPVLKLAGYNVEVLPESNNDSAECGLMYANH</sequence>
<reference evidence="2" key="1">
    <citation type="submission" date="2019-03" db="EMBL/GenBank/DDBJ databases">
        <title>Single cell metagenomics reveals metabolic interactions within the superorganism composed of flagellate Streblomastix strix and complex community of Bacteroidetes bacteria on its surface.</title>
        <authorList>
            <person name="Treitli S.C."/>
            <person name="Kolisko M."/>
            <person name="Husnik F."/>
            <person name="Keeling P."/>
            <person name="Hampl V."/>
        </authorList>
    </citation>
    <scope>NUCLEOTIDE SEQUENCE</scope>
    <source>
        <strain evidence="2">STM</strain>
    </source>
</reference>
<feature type="domain" description="DUF2229" evidence="1">
    <location>
        <begin position="132"/>
        <end position="346"/>
    </location>
</feature>
<feature type="non-terminal residue" evidence="2">
    <location>
        <position position="511"/>
    </location>
</feature>
<evidence type="ECO:0000313" key="2">
    <source>
        <dbReference type="EMBL" id="KAA6322111.1"/>
    </source>
</evidence>
<dbReference type="AlphaFoldDB" id="A0A5J4QME9"/>
<gene>
    <name evidence="2" type="ORF">EZS27_028314</name>
</gene>